<dbReference type="PROSITE" id="PS50280">
    <property type="entry name" value="SET"/>
    <property type="match status" value="1"/>
</dbReference>
<dbReference type="InterPro" id="IPR001214">
    <property type="entry name" value="SET_dom"/>
</dbReference>
<dbReference type="GO" id="GO:0008168">
    <property type="term" value="F:methyltransferase activity"/>
    <property type="evidence" value="ECO:0007669"/>
    <property type="project" value="UniProtKB-KW"/>
</dbReference>
<keyword evidence="3" id="KW-0489">Methyltransferase</keyword>
<accession>A0AAE9FA94</accession>
<reference evidence="9 10" key="1">
    <citation type="submission" date="2022-04" db="EMBL/GenBank/DDBJ databases">
        <title>Chromosome-level reference genomes for two strains of Caenorhabditis briggsae: an improved platform for comparative genomics.</title>
        <authorList>
            <person name="Stevens L."/>
            <person name="Andersen E."/>
        </authorList>
    </citation>
    <scope>NUCLEOTIDE SEQUENCE [LARGE SCALE GENOMIC DNA]</scope>
    <source>
        <strain evidence="9">VX34</strain>
        <tissue evidence="9">Whole-organism</tissue>
    </source>
</reference>
<dbReference type="GO" id="GO:0005694">
    <property type="term" value="C:chromosome"/>
    <property type="evidence" value="ECO:0007669"/>
    <property type="project" value="UniProtKB-SubCell"/>
</dbReference>
<dbReference type="AlphaFoldDB" id="A0AAE9FA94"/>
<evidence type="ECO:0000259" key="8">
    <source>
        <dbReference type="PROSITE" id="PS50280"/>
    </source>
</evidence>
<keyword evidence="6" id="KW-0479">Metal-binding</keyword>
<keyword evidence="5" id="KW-0949">S-adenosyl-L-methionine</keyword>
<dbReference type="GO" id="GO:0032259">
    <property type="term" value="P:methylation"/>
    <property type="evidence" value="ECO:0007669"/>
    <property type="project" value="UniProtKB-KW"/>
</dbReference>
<comment type="subcellular location">
    <subcellularLocation>
        <location evidence="1">Chromosome</location>
    </subcellularLocation>
</comment>
<name>A0AAE9FA94_CAEBR</name>
<evidence type="ECO:0000313" key="10">
    <source>
        <dbReference type="Proteomes" id="UP000829354"/>
    </source>
</evidence>
<evidence type="ECO:0000256" key="5">
    <source>
        <dbReference type="ARBA" id="ARBA00022691"/>
    </source>
</evidence>
<organism evidence="9 10">
    <name type="scientific">Caenorhabditis briggsae</name>
    <dbReference type="NCBI Taxonomy" id="6238"/>
    <lineage>
        <taxon>Eukaryota</taxon>
        <taxon>Metazoa</taxon>
        <taxon>Ecdysozoa</taxon>
        <taxon>Nematoda</taxon>
        <taxon>Chromadorea</taxon>
        <taxon>Rhabditida</taxon>
        <taxon>Rhabditina</taxon>
        <taxon>Rhabditomorpha</taxon>
        <taxon>Rhabditoidea</taxon>
        <taxon>Rhabditidae</taxon>
        <taxon>Peloderinae</taxon>
        <taxon>Caenorhabditis</taxon>
    </lineage>
</organism>
<protein>
    <recommendedName>
        <fullName evidence="8">SET domain-containing protein</fullName>
    </recommendedName>
</protein>
<evidence type="ECO:0000313" key="9">
    <source>
        <dbReference type="EMBL" id="UMM39125.1"/>
    </source>
</evidence>
<keyword evidence="10" id="KW-1185">Reference proteome</keyword>
<evidence type="ECO:0000256" key="4">
    <source>
        <dbReference type="ARBA" id="ARBA00022679"/>
    </source>
</evidence>
<evidence type="ECO:0000256" key="2">
    <source>
        <dbReference type="ARBA" id="ARBA00022454"/>
    </source>
</evidence>
<dbReference type="SMART" id="SM00317">
    <property type="entry name" value="SET"/>
    <property type="match status" value="1"/>
</dbReference>
<dbReference type="Proteomes" id="UP000829354">
    <property type="component" value="Chromosome X"/>
</dbReference>
<dbReference type="GO" id="GO:0046872">
    <property type="term" value="F:metal ion binding"/>
    <property type="evidence" value="ECO:0007669"/>
    <property type="project" value="UniProtKB-KW"/>
</dbReference>
<evidence type="ECO:0000256" key="3">
    <source>
        <dbReference type="ARBA" id="ARBA00022603"/>
    </source>
</evidence>
<feature type="domain" description="SET" evidence="8">
    <location>
        <begin position="324"/>
        <end position="456"/>
    </location>
</feature>
<keyword evidence="4" id="KW-0808">Transferase</keyword>
<dbReference type="InterPro" id="IPR050973">
    <property type="entry name" value="H3K9_Histone-Lys_N-MTase"/>
</dbReference>
<dbReference type="Pfam" id="PF00856">
    <property type="entry name" value="SET"/>
    <property type="match status" value="1"/>
</dbReference>
<dbReference type="Gene3D" id="2.170.270.10">
    <property type="entry name" value="SET domain"/>
    <property type="match status" value="1"/>
</dbReference>
<evidence type="ECO:0000256" key="7">
    <source>
        <dbReference type="ARBA" id="ARBA00022833"/>
    </source>
</evidence>
<dbReference type="SUPFAM" id="SSF82199">
    <property type="entry name" value="SET domain"/>
    <property type="match status" value="1"/>
</dbReference>
<evidence type="ECO:0000256" key="6">
    <source>
        <dbReference type="ARBA" id="ARBA00022723"/>
    </source>
</evidence>
<dbReference type="InterPro" id="IPR046341">
    <property type="entry name" value="SET_dom_sf"/>
</dbReference>
<dbReference type="EMBL" id="CP092625">
    <property type="protein sequence ID" value="UMM39125.1"/>
    <property type="molecule type" value="Genomic_DNA"/>
</dbReference>
<proteinExistence type="predicted"/>
<sequence>MAANQPDEITPDTITLGQPNVRTVAGVLIAWNQPVKPEFAHLARNESIQMGHIFTNPIPAEDRLGAPFYSRHNYPGIPRRKMTANEVAAHKKNYEWKAQTTYTNIYNQLLCTYVGWNSTAALVQLDARFRRENQEVLGTARQRDAYLRSIQRDPEATDEMKQATRMWLSMGLDLLNTPHHLFWLYEDLSYYHTKIHRVHDLPPLIYLCLRRNLVMPPRFKYTIFNVVEERAMDVILSAQSNKSVDELQKSYKRKLTNAIDTACESPNTCQCNKLWHMLYAPQPGSTESDAKYMTQNGEGRLDMTDFDISDLRVVIECSDTCGCSSVCPRRCTQRGQTKMLLVRYENEFIDFALRAAEPIRQGEFIVEYNGLVTQADTGIRRDESYDVALNLICPQLVINSSAIGNLSRFMAHGCQPNAALIETHSRVKDEDPLVPRVSVYAMKDIAAGEKVTISYYQEEQLKSKDGYPCKCRPGCTNTLPRYY</sequence>
<dbReference type="PANTHER" id="PTHR46223:SF3">
    <property type="entry name" value="HISTONE-LYSINE N-METHYLTRANSFERASE SET-23"/>
    <property type="match status" value="1"/>
</dbReference>
<dbReference type="PANTHER" id="PTHR46223">
    <property type="entry name" value="HISTONE-LYSINE N-METHYLTRANSFERASE SUV39H"/>
    <property type="match status" value="1"/>
</dbReference>
<evidence type="ECO:0000256" key="1">
    <source>
        <dbReference type="ARBA" id="ARBA00004286"/>
    </source>
</evidence>
<gene>
    <name evidence="9" type="ORF">L5515_016318</name>
</gene>
<keyword evidence="2" id="KW-0158">Chromosome</keyword>
<keyword evidence="7" id="KW-0862">Zinc</keyword>